<protein>
    <submittedName>
        <fullName evidence="1">HTH domain-containing protein</fullName>
    </submittedName>
</protein>
<dbReference type="Gene3D" id="1.10.10.10">
    <property type="entry name" value="Winged helix-like DNA-binding domain superfamily/Winged helix DNA-binding domain"/>
    <property type="match status" value="1"/>
</dbReference>
<organism evidence="1 2">
    <name type="scientific">Paraflavitalea soli</name>
    <dbReference type="NCBI Taxonomy" id="2315862"/>
    <lineage>
        <taxon>Bacteria</taxon>
        <taxon>Pseudomonadati</taxon>
        <taxon>Bacteroidota</taxon>
        <taxon>Chitinophagia</taxon>
        <taxon>Chitinophagales</taxon>
        <taxon>Chitinophagaceae</taxon>
        <taxon>Paraflavitalea</taxon>
    </lineage>
</organism>
<name>A0A3B7ML54_9BACT</name>
<accession>A0A3B7ML54</accession>
<reference evidence="1 2" key="1">
    <citation type="submission" date="2018-09" db="EMBL/GenBank/DDBJ databases">
        <title>Genome sequencing of strain 6GH32-13.</title>
        <authorList>
            <person name="Weon H.-Y."/>
            <person name="Heo J."/>
            <person name="Kwon S.-W."/>
        </authorList>
    </citation>
    <scope>NUCLEOTIDE SEQUENCE [LARGE SCALE GENOMIC DNA]</scope>
    <source>
        <strain evidence="1 2">5GH32-13</strain>
    </source>
</reference>
<keyword evidence="2" id="KW-1185">Reference proteome</keyword>
<evidence type="ECO:0000313" key="1">
    <source>
        <dbReference type="EMBL" id="AXY75204.1"/>
    </source>
</evidence>
<dbReference type="InterPro" id="IPR036388">
    <property type="entry name" value="WH-like_DNA-bd_sf"/>
</dbReference>
<dbReference type="KEGG" id="pseg:D3H65_14970"/>
<evidence type="ECO:0000313" key="2">
    <source>
        <dbReference type="Proteomes" id="UP000263900"/>
    </source>
</evidence>
<dbReference type="RefSeq" id="WP_119051085.1">
    <property type="nucleotide sequence ID" value="NZ_CP032157.1"/>
</dbReference>
<sequence length="94" mass="11145">MRKNILERLERIDRLIRIKGTGTPAELAARLKMSERNIYQYLNLMRDLGAPIKFDPYRETYYYSEEGQFIICFQPDIKKEEVKDDTTPVIKKSA</sequence>
<gene>
    <name evidence="1" type="ORF">D3H65_14970</name>
</gene>
<dbReference type="OrthoDB" id="770928at2"/>
<dbReference type="AlphaFoldDB" id="A0A3B7ML54"/>
<dbReference type="InterPro" id="IPR036390">
    <property type="entry name" value="WH_DNA-bd_sf"/>
</dbReference>
<dbReference type="Proteomes" id="UP000263900">
    <property type="component" value="Chromosome"/>
</dbReference>
<proteinExistence type="predicted"/>
<dbReference type="EMBL" id="CP032157">
    <property type="protein sequence ID" value="AXY75204.1"/>
    <property type="molecule type" value="Genomic_DNA"/>
</dbReference>
<dbReference type="SUPFAM" id="SSF46785">
    <property type="entry name" value="Winged helix' DNA-binding domain"/>
    <property type="match status" value="1"/>
</dbReference>